<sequence length="252" mass="29293">MQNKILFLLFFLCVAMSYSQDDDRQYLRGQVLYRNVNVPNENVINVTTERATITNDKGEFGIMVKAGDQLVFTAINYQLKVVDITDEILQNNRLVVEVTEKVTELDEVVVTPENQEKFLQAQNKEFLDREYDYETDRLTEVENIAMSNADKGMKDGLNFVNIFKALMLATKGSDTDVEREPLKVSEVLRQVYDDEFFVLDLKLPQDKIDDFLLYCDTQLPERSLLQKRNEFQLIDFLVTHSKTYLEGLEAEK</sequence>
<proteinExistence type="predicted"/>
<organism evidence="1 2">
    <name type="scientific">Arenibacter palladensis</name>
    <dbReference type="NCBI Taxonomy" id="237373"/>
    <lineage>
        <taxon>Bacteria</taxon>
        <taxon>Pseudomonadati</taxon>
        <taxon>Bacteroidota</taxon>
        <taxon>Flavobacteriia</taxon>
        <taxon>Flavobacteriales</taxon>
        <taxon>Flavobacteriaceae</taxon>
        <taxon>Arenibacter</taxon>
    </lineage>
</organism>
<gene>
    <name evidence="1" type="ORF">SAMN03080594_106116</name>
</gene>
<name>A0A1M5DJB4_9FLAO</name>
<protein>
    <recommendedName>
        <fullName evidence="3">CarboxypepD_reg-like domain-containing protein</fullName>
    </recommendedName>
</protein>
<dbReference type="AlphaFoldDB" id="A0A1M5DJB4"/>
<dbReference type="OrthoDB" id="1436952at2"/>
<dbReference type="InterPro" id="IPR008969">
    <property type="entry name" value="CarboxyPept-like_regulatory"/>
</dbReference>
<dbReference type="SUPFAM" id="SSF49464">
    <property type="entry name" value="Carboxypeptidase regulatory domain-like"/>
    <property type="match status" value="1"/>
</dbReference>
<dbReference type="RefSeq" id="WP_072863451.1">
    <property type="nucleotide sequence ID" value="NZ_FQUX01000006.1"/>
</dbReference>
<evidence type="ECO:0008006" key="3">
    <source>
        <dbReference type="Google" id="ProtNLM"/>
    </source>
</evidence>
<evidence type="ECO:0000313" key="1">
    <source>
        <dbReference type="EMBL" id="SHF67006.1"/>
    </source>
</evidence>
<dbReference type="EMBL" id="FQUX01000006">
    <property type="protein sequence ID" value="SHF67006.1"/>
    <property type="molecule type" value="Genomic_DNA"/>
</dbReference>
<dbReference type="Proteomes" id="UP000184406">
    <property type="component" value="Unassembled WGS sequence"/>
</dbReference>
<reference evidence="2" key="1">
    <citation type="submission" date="2016-11" db="EMBL/GenBank/DDBJ databases">
        <authorList>
            <person name="Varghese N."/>
            <person name="Submissions S."/>
        </authorList>
    </citation>
    <scope>NUCLEOTIDE SEQUENCE [LARGE SCALE GENOMIC DNA]</scope>
    <source>
        <strain evidence="2">DSM 17539</strain>
    </source>
</reference>
<keyword evidence="2" id="KW-1185">Reference proteome</keyword>
<evidence type="ECO:0000313" key="2">
    <source>
        <dbReference type="Proteomes" id="UP000184406"/>
    </source>
</evidence>
<accession>A0A1M5DJB4</accession>